<dbReference type="InterPro" id="IPR029063">
    <property type="entry name" value="SAM-dependent_MTases_sf"/>
</dbReference>
<dbReference type="GO" id="GO:0032259">
    <property type="term" value="P:methylation"/>
    <property type="evidence" value="ECO:0007669"/>
    <property type="project" value="UniProtKB-KW"/>
</dbReference>
<dbReference type="AlphaFoldDB" id="A0A4R3MKJ5"/>
<dbReference type="GO" id="GO:0008168">
    <property type="term" value="F:methyltransferase activity"/>
    <property type="evidence" value="ECO:0007669"/>
    <property type="project" value="UniProtKB-KW"/>
</dbReference>
<sequence>MASYESFARVYDEFMDEVPYEDWSNYIQLLIDEYNIKPKLVLDLGCGTGNITELLSQKGYDMIGIDNSEEMLMIAKEKARDKKLEILYLNQDMREFELYGTVDLVISICDSINYILEEEELLEVFKLVNNYLDPGGLFIFDMNTEFKYKNILGENTFASNNEKCSYIWDNYYDEEEQINEYNLTLFVEEENNLYRKYEEEHYQKAYSIDTIRNLIENAGLEFINAYDAFTMESPKDNSERVYIIAKEKTK</sequence>
<dbReference type="EMBL" id="SMAL01000006">
    <property type="protein sequence ID" value="TCT14341.1"/>
    <property type="molecule type" value="Genomic_DNA"/>
</dbReference>
<keyword evidence="4" id="KW-1185">Reference proteome</keyword>
<evidence type="ECO:0000259" key="2">
    <source>
        <dbReference type="Pfam" id="PF13649"/>
    </source>
</evidence>
<reference evidence="3 4" key="1">
    <citation type="submission" date="2019-03" db="EMBL/GenBank/DDBJ databases">
        <title>Genomic Encyclopedia of Type Strains, Phase IV (KMG-IV): sequencing the most valuable type-strain genomes for metagenomic binning, comparative biology and taxonomic classification.</title>
        <authorList>
            <person name="Goeker M."/>
        </authorList>
    </citation>
    <scope>NUCLEOTIDE SEQUENCE [LARGE SCALE GENOMIC DNA]</scope>
    <source>
        <strain evidence="3 4">DSM 24629</strain>
    </source>
</reference>
<evidence type="ECO:0000256" key="1">
    <source>
        <dbReference type="ARBA" id="ARBA00022679"/>
    </source>
</evidence>
<dbReference type="InterPro" id="IPR041698">
    <property type="entry name" value="Methyltransf_25"/>
</dbReference>
<dbReference type="Gene3D" id="3.40.50.150">
    <property type="entry name" value="Vaccinia Virus protein VP39"/>
    <property type="match status" value="1"/>
</dbReference>
<evidence type="ECO:0000313" key="3">
    <source>
        <dbReference type="EMBL" id="TCT14341.1"/>
    </source>
</evidence>
<dbReference type="RefSeq" id="WP_132252644.1">
    <property type="nucleotide sequence ID" value="NZ_SMAL01000006.1"/>
</dbReference>
<proteinExistence type="predicted"/>
<name>A0A4R3MKJ5_9FIRM</name>
<evidence type="ECO:0000313" key="4">
    <source>
        <dbReference type="Proteomes" id="UP000294902"/>
    </source>
</evidence>
<organism evidence="3 4">
    <name type="scientific">Natranaerovirga pectinivora</name>
    <dbReference type="NCBI Taxonomy" id="682400"/>
    <lineage>
        <taxon>Bacteria</taxon>
        <taxon>Bacillati</taxon>
        <taxon>Bacillota</taxon>
        <taxon>Clostridia</taxon>
        <taxon>Lachnospirales</taxon>
        <taxon>Natranaerovirgaceae</taxon>
        <taxon>Natranaerovirga</taxon>
    </lineage>
</organism>
<keyword evidence="3" id="KW-0489">Methyltransferase</keyword>
<comment type="caution">
    <text evidence="3">The sequence shown here is derived from an EMBL/GenBank/DDBJ whole genome shotgun (WGS) entry which is preliminary data.</text>
</comment>
<feature type="domain" description="Methyltransferase" evidence="2">
    <location>
        <begin position="41"/>
        <end position="136"/>
    </location>
</feature>
<dbReference type="Gene3D" id="2.20.25.110">
    <property type="entry name" value="S-adenosyl-L-methionine-dependent methyltransferases"/>
    <property type="match status" value="1"/>
</dbReference>
<gene>
    <name evidence="3" type="ORF">EDC18_106139</name>
</gene>
<dbReference type="Pfam" id="PF13649">
    <property type="entry name" value="Methyltransf_25"/>
    <property type="match status" value="1"/>
</dbReference>
<protein>
    <submittedName>
        <fullName evidence="3">Methyltransferase family protein</fullName>
    </submittedName>
</protein>
<dbReference type="CDD" id="cd02440">
    <property type="entry name" value="AdoMet_MTases"/>
    <property type="match status" value="1"/>
</dbReference>
<accession>A0A4R3MKJ5</accession>
<dbReference type="OrthoDB" id="9811589at2"/>
<dbReference type="PANTHER" id="PTHR43861">
    <property type="entry name" value="TRANS-ACONITATE 2-METHYLTRANSFERASE-RELATED"/>
    <property type="match status" value="1"/>
</dbReference>
<dbReference type="Proteomes" id="UP000294902">
    <property type="component" value="Unassembled WGS sequence"/>
</dbReference>
<dbReference type="SUPFAM" id="SSF53335">
    <property type="entry name" value="S-adenosyl-L-methionine-dependent methyltransferases"/>
    <property type="match status" value="1"/>
</dbReference>
<keyword evidence="1 3" id="KW-0808">Transferase</keyword>